<gene>
    <name evidence="1" type="ORF">BCR21_08780</name>
</gene>
<dbReference type="AlphaFoldDB" id="A0A1E5GFA5"/>
<evidence type="ECO:0000313" key="2">
    <source>
        <dbReference type="Proteomes" id="UP000094068"/>
    </source>
</evidence>
<dbReference type="EMBL" id="MIJZ01000013">
    <property type="protein sequence ID" value="OEG11382.1"/>
    <property type="molecule type" value="Genomic_DNA"/>
</dbReference>
<name>A0A1E5GFA5_9ENTE</name>
<comment type="caution">
    <text evidence="1">The sequence shown here is derived from an EMBL/GenBank/DDBJ whole genome shotgun (WGS) entry which is preliminary data.</text>
</comment>
<sequence length="73" mass="8815">MQFLFDISKRRIVRPIKDSARPECSGDEERAYRKIRRIALGTALYKLERKNNCKIITKIQLRRIETYDEESRK</sequence>
<dbReference type="STRING" id="903984.BCR21_08780"/>
<reference evidence="2" key="1">
    <citation type="submission" date="2016-09" db="EMBL/GenBank/DDBJ databases">
        <authorList>
            <person name="Gulvik C.A."/>
        </authorList>
    </citation>
    <scope>NUCLEOTIDE SEQUENCE [LARGE SCALE GENOMIC DNA]</scope>
    <source>
        <strain evidence="2">DSM 23328</strain>
    </source>
</reference>
<evidence type="ECO:0000313" key="1">
    <source>
        <dbReference type="EMBL" id="OEG11382.1"/>
    </source>
</evidence>
<proteinExistence type="predicted"/>
<keyword evidence="2" id="KW-1185">Reference proteome</keyword>
<dbReference type="Proteomes" id="UP000094068">
    <property type="component" value="Unassembled WGS sequence"/>
</dbReference>
<accession>A0A1E5GFA5</accession>
<protein>
    <submittedName>
        <fullName evidence="1">Uncharacterized protein</fullName>
    </submittedName>
</protein>
<organism evidence="1 2">
    <name type="scientific">Enterococcus ureasiticus</name>
    <dbReference type="NCBI Taxonomy" id="903984"/>
    <lineage>
        <taxon>Bacteria</taxon>
        <taxon>Bacillati</taxon>
        <taxon>Bacillota</taxon>
        <taxon>Bacilli</taxon>
        <taxon>Lactobacillales</taxon>
        <taxon>Enterococcaceae</taxon>
        <taxon>Enterococcus</taxon>
    </lineage>
</organism>